<dbReference type="Pfam" id="PF00048">
    <property type="entry name" value="IL8"/>
    <property type="match status" value="1"/>
</dbReference>
<dbReference type="PRINTS" id="PR00437">
    <property type="entry name" value="SMALLCYTKCXC"/>
</dbReference>
<evidence type="ECO:0000313" key="8">
    <source>
        <dbReference type="Proteomes" id="UP001652580"/>
    </source>
</evidence>
<evidence type="ECO:0000256" key="2">
    <source>
        <dbReference type="ARBA" id="ARBA00010665"/>
    </source>
</evidence>
<comment type="similarity">
    <text evidence="2 6">Belongs to the intercrine alpha (chemokine CxC) family.</text>
</comment>
<organism evidence="8 9">
    <name type="scientific">Balaenoptera acutorostrata</name>
    <name type="common">Common minke whale</name>
    <name type="synonym">Balaena rostrata</name>
    <dbReference type="NCBI Taxonomy" id="9767"/>
    <lineage>
        <taxon>Eukaryota</taxon>
        <taxon>Metazoa</taxon>
        <taxon>Chordata</taxon>
        <taxon>Craniata</taxon>
        <taxon>Vertebrata</taxon>
        <taxon>Euteleostomi</taxon>
        <taxon>Mammalia</taxon>
        <taxon>Eutheria</taxon>
        <taxon>Laurasiatheria</taxon>
        <taxon>Artiodactyla</taxon>
        <taxon>Whippomorpha</taxon>
        <taxon>Cetacea</taxon>
        <taxon>Mysticeti</taxon>
        <taxon>Balaenopteridae</taxon>
        <taxon>Balaenoptera</taxon>
    </lineage>
</organism>
<dbReference type="GeneID" id="103010959"/>
<dbReference type="InterPro" id="IPR039809">
    <property type="entry name" value="Chemokine_b/g/d"/>
</dbReference>
<dbReference type="Gene3D" id="2.40.50.40">
    <property type="match status" value="1"/>
</dbReference>
<keyword evidence="6" id="KW-0145">Chemotaxis</keyword>
<proteinExistence type="inferred from homology"/>
<dbReference type="PRINTS" id="PR00436">
    <property type="entry name" value="INTERLEUKIN8"/>
</dbReference>
<keyword evidence="4 6" id="KW-0964">Secreted</keyword>
<dbReference type="PANTHER" id="PTHR12015:SF201">
    <property type="entry name" value="C-X-C MOTIF CHEMOKINE 6"/>
    <property type="match status" value="1"/>
</dbReference>
<name>A0ABM3TN50_BALAC</name>
<dbReference type="InterPro" id="IPR001089">
    <property type="entry name" value="Chemokine_CXC"/>
</dbReference>
<keyword evidence="8" id="KW-1185">Reference proteome</keyword>
<dbReference type="CDD" id="cd00273">
    <property type="entry name" value="Chemokine_CXC"/>
    <property type="match status" value="1"/>
</dbReference>
<dbReference type="InterPro" id="IPR018048">
    <property type="entry name" value="Chemokine_CXC_CS"/>
</dbReference>
<evidence type="ECO:0000256" key="5">
    <source>
        <dbReference type="ARBA" id="ARBA00023157"/>
    </source>
</evidence>
<dbReference type="RefSeq" id="XP_057403523.1">
    <property type="nucleotide sequence ID" value="XM_057547540.1"/>
</dbReference>
<keyword evidence="3 6" id="KW-0202">Cytokine</keyword>
<keyword evidence="5" id="KW-1015">Disulfide bond</keyword>
<evidence type="ECO:0000313" key="9">
    <source>
        <dbReference type="RefSeq" id="XP_057403523.1"/>
    </source>
</evidence>
<dbReference type="InterPro" id="IPR033899">
    <property type="entry name" value="CXC_Chemokine_domain"/>
</dbReference>
<comment type="subcellular location">
    <subcellularLocation>
        <location evidence="1 6">Secreted</location>
    </subcellularLocation>
</comment>
<evidence type="ECO:0000256" key="3">
    <source>
        <dbReference type="ARBA" id="ARBA00022514"/>
    </source>
</evidence>
<dbReference type="InterPro" id="IPR036048">
    <property type="entry name" value="Interleukin_8-like_sf"/>
</dbReference>
<gene>
    <name evidence="9" type="primary">LOC103010959</name>
</gene>
<dbReference type="SMART" id="SM00199">
    <property type="entry name" value="SCY"/>
    <property type="match status" value="1"/>
</dbReference>
<dbReference type="Proteomes" id="UP001652580">
    <property type="component" value="Chromosome 5"/>
</dbReference>
<evidence type="ECO:0000259" key="7">
    <source>
        <dbReference type="SMART" id="SM00199"/>
    </source>
</evidence>
<dbReference type="InterPro" id="IPR001811">
    <property type="entry name" value="Chemokine_IL8-like_dom"/>
</dbReference>
<protein>
    <recommendedName>
        <fullName evidence="6">C-X-C motif chemokine</fullName>
    </recommendedName>
</protein>
<evidence type="ECO:0000256" key="4">
    <source>
        <dbReference type="ARBA" id="ARBA00022525"/>
    </source>
</evidence>
<dbReference type="PANTHER" id="PTHR12015">
    <property type="entry name" value="SMALL INDUCIBLE CYTOKINE A"/>
    <property type="match status" value="1"/>
</dbReference>
<accession>A0ABM3TN50</accession>
<reference evidence="9" key="1">
    <citation type="submission" date="2025-08" db="UniProtKB">
        <authorList>
            <consortium name="RefSeq"/>
        </authorList>
    </citation>
    <scope>IDENTIFICATION</scope>
</reference>
<evidence type="ECO:0000256" key="1">
    <source>
        <dbReference type="ARBA" id="ARBA00004613"/>
    </source>
</evidence>
<dbReference type="PROSITE" id="PS00471">
    <property type="entry name" value="SMALL_CYTOKINES_CXC"/>
    <property type="match status" value="1"/>
</dbReference>
<feature type="domain" description="Chemokine interleukin-8-like" evidence="7">
    <location>
        <begin position="192"/>
        <end position="252"/>
    </location>
</feature>
<sequence>METTGISEKTLFPRRSWLSLAQAGPEDEISAGPLLTSSGSSAALRAPRGELTRPLRNGCSQLLPAALPKPHCPTPLHSAPFPPPPSVQGISQASQRLNFLPGLGGEGKGRVQIKGMRRTRRSHGALELQIPPLLPPSEALSLSLFATMRLLSSRAARIPGPSGPLCLLLALLLLTPPGPLASAGPVAAIVRELRCMCLTTTPGIHPKMVSNLQVIAPGPQCSKVEVVATLKNRKEVCLDPEAPLIKKVIQKMLDSGNKKN</sequence>
<evidence type="ECO:0000256" key="6">
    <source>
        <dbReference type="RuleBase" id="RU361149"/>
    </source>
</evidence>
<dbReference type="SUPFAM" id="SSF54117">
    <property type="entry name" value="Interleukin 8-like chemokines"/>
    <property type="match status" value="1"/>
</dbReference>